<dbReference type="PROSITE" id="PS01186">
    <property type="entry name" value="EGF_2"/>
    <property type="match status" value="2"/>
</dbReference>
<dbReference type="SUPFAM" id="SSF57196">
    <property type="entry name" value="EGF/Laminin"/>
    <property type="match status" value="1"/>
</dbReference>
<dbReference type="SMART" id="SM00181">
    <property type="entry name" value="EGF"/>
    <property type="match status" value="2"/>
</dbReference>
<dbReference type="SUPFAM" id="SSF49899">
    <property type="entry name" value="Concanavalin A-like lectins/glucanases"/>
    <property type="match status" value="1"/>
</dbReference>
<dbReference type="InterPro" id="IPR013320">
    <property type="entry name" value="ConA-like_dom_sf"/>
</dbReference>
<dbReference type="EMBL" id="JAIWYP010000014">
    <property type="protein sequence ID" value="KAH3707245.1"/>
    <property type="molecule type" value="Genomic_DNA"/>
</dbReference>
<comment type="caution">
    <text evidence="3">Lacks conserved residue(s) required for the propagation of feature annotation.</text>
</comment>
<feature type="disulfide bond" evidence="3">
    <location>
        <begin position="173"/>
        <end position="183"/>
    </location>
</feature>
<evidence type="ECO:0000313" key="9">
    <source>
        <dbReference type="Proteomes" id="UP000828390"/>
    </source>
</evidence>
<evidence type="ECO:0008006" key="10">
    <source>
        <dbReference type="Google" id="ProtNLM"/>
    </source>
</evidence>
<evidence type="ECO:0000256" key="4">
    <source>
        <dbReference type="SAM" id="MobiDB-lite"/>
    </source>
</evidence>
<accession>A0A9D3YYA2</accession>
<dbReference type="Gene3D" id="2.60.120.200">
    <property type="match status" value="1"/>
</dbReference>
<feature type="domain" description="EGF-like" evidence="7">
    <location>
        <begin position="169"/>
        <end position="201"/>
    </location>
</feature>
<dbReference type="PANTHER" id="PTHR14949:SF56">
    <property type="entry name" value="EGF-LIKE-DOMAIN, MULTIPLE 7"/>
    <property type="match status" value="1"/>
</dbReference>
<dbReference type="Gene3D" id="2.10.25.10">
    <property type="entry name" value="Laminin"/>
    <property type="match status" value="1"/>
</dbReference>
<dbReference type="InterPro" id="IPR008979">
    <property type="entry name" value="Galactose-bd-like_sf"/>
</dbReference>
<organism evidence="8 9">
    <name type="scientific">Dreissena polymorpha</name>
    <name type="common">Zebra mussel</name>
    <name type="synonym">Mytilus polymorpha</name>
    <dbReference type="NCBI Taxonomy" id="45954"/>
    <lineage>
        <taxon>Eukaryota</taxon>
        <taxon>Metazoa</taxon>
        <taxon>Spiralia</taxon>
        <taxon>Lophotrochozoa</taxon>
        <taxon>Mollusca</taxon>
        <taxon>Bivalvia</taxon>
        <taxon>Autobranchia</taxon>
        <taxon>Heteroconchia</taxon>
        <taxon>Euheterodonta</taxon>
        <taxon>Imparidentia</taxon>
        <taxon>Neoheterodontei</taxon>
        <taxon>Myida</taxon>
        <taxon>Dreissenoidea</taxon>
        <taxon>Dreissenidae</taxon>
        <taxon>Dreissena</taxon>
    </lineage>
</organism>
<evidence type="ECO:0000313" key="8">
    <source>
        <dbReference type="EMBL" id="KAH3707245.1"/>
    </source>
</evidence>
<evidence type="ECO:0000256" key="2">
    <source>
        <dbReference type="ARBA" id="ARBA00023157"/>
    </source>
</evidence>
<evidence type="ECO:0000256" key="1">
    <source>
        <dbReference type="ARBA" id="ARBA00022729"/>
    </source>
</evidence>
<dbReference type="PROSITE" id="PS00022">
    <property type="entry name" value="EGF_1"/>
    <property type="match status" value="2"/>
</dbReference>
<evidence type="ECO:0000259" key="6">
    <source>
        <dbReference type="PROSITE" id="PS50022"/>
    </source>
</evidence>
<reference evidence="8" key="1">
    <citation type="journal article" date="2019" name="bioRxiv">
        <title>The Genome of the Zebra Mussel, Dreissena polymorpha: A Resource for Invasive Species Research.</title>
        <authorList>
            <person name="McCartney M.A."/>
            <person name="Auch B."/>
            <person name="Kono T."/>
            <person name="Mallez S."/>
            <person name="Zhang Y."/>
            <person name="Obille A."/>
            <person name="Becker A."/>
            <person name="Abrahante J.E."/>
            <person name="Garbe J."/>
            <person name="Badalamenti J.P."/>
            <person name="Herman A."/>
            <person name="Mangelson H."/>
            <person name="Liachko I."/>
            <person name="Sullivan S."/>
            <person name="Sone E.D."/>
            <person name="Koren S."/>
            <person name="Silverstein K.A.T."/>
            <person name="Beckman K.B."/>
            <person name="Gohl D.M."/>
        </authorList>
    </citation>
    <scope>NUCLEOTIDE SEQUENCE</scope>
    <source>
        <strain evidence="8">Duluth1</strain>
        <tissue evidence="8">Whole animal</tissue>
    </source>
</reference>
<dbReference type="Gene3D" id="2.60.120.260">
    <property type="entry name" value="Galactose-binding domain-like"/>
    <property type="match status" value="2"/>
</dbReference>
<evidence type="ECO:0000256" key="3">
    <source>
        <dbReference type="PROSITE-ProRule" id="PRU00076"/>
    </source>
</evidence>
<feature type="signal peptide" evidence="5">
    <location>
        <begin position="1"/>
        <end position="24"/>
    </location>
</feature>
<protein>
    <recommendedName>
        <fullName evidence="10">EGF-like domain-containing protein</fullName>
    </recommendedName>
</protein>
<sequence>MQSRQLTMIRLLLLLSVTVPFAEANGCTTQVSSAGVLNLQNDIDATSQSPTQPASQVFAGGWCANTGANKAQLNVHFRNGYGIKGIIIYPLNPISYSKRVHVQYIPNGGNQIQEFPVPGGQLTMELNASLSYSQMGFSQGIAVTQLRFEVLSHQGPQACMKLELIGCPLDELCPGGCQNNGICQYEGHCACQTGWEGMNCELKQCSPQKLGLADGRIPASNILVSSQDPNHPKEKLGTDGWCPTQTDQSPWVQITLDKPTAVSVFEFGFLTRLQSDPERMFMREFNLQYIAPVDSTRSLRTFADNIPALNRTHYSTVSTNPVIVTDTIRIVSVSQEIRACFKLELQGCDPTAMCTANWCKNNGTCIGQNVCKCPTGYFGTQCGQTPNQIVATKLSFVNITNNTVITAVPSISFAVQGNVNLTAVPGKPEPVLTIQGTNVCIKMNVSATSASCITDIDLCLSGFTFAMDVSFKSLLDNTYIVSSGGNLPGHKGVALYYSQNHLYYIVSSSTFTWTLVVTYTPALNVWQHFEITWNPRLGVELLVNEHSLGTNGRPNPSGGSTSLPLAIACSHGQFAVNVNMMVTGIISWNFDRTMLVNAGIKPAPDTTTAASTSRAPPQTSTTTSTTTTTTAAATTTSMTPNIHSTTALPSSTSTLQLTTTTTKSPPQPTTTTQTPAKIPSYGWNLLNINHAAVVIGVDYNLTVHGTRPIHNVGVHLSNSGSYIMQAVK</sequence>
<dbReference type="PROSITE" id="PS50026">
    <property type="entry name" value="EGF_3"/>
    <property type="match status" value="2"/>
</dbReference>
<evidence type="ECO:0000256" key="5">
    <source>
        <dbReference type="SAM" id="SignalP"/>
    </source>
</evidence>
<keyword evidence="2 3" id="KW-1015">Disulfide bond</keyword>
<feature type="domain" description="F5/8 type C" evidence="6">
    <location>
        <begin position="205"/>
        <end position="348"/>
    </location>
</feature>
<feature type="region of interest" description="Disordered" evidence="4">
    <location>
        <begin position="604"/>
        <end position="675"/>
    </location>
</feature>
<keyword evidence="9" id="KW-1185">Reference proteome</keyword>
<keyword evidence="3" id="KW-0245">EGF-like domain</keyword>
<feature type="disulfide bond" evidence="3">
    <location>
        <begin position="373"/>
        <end position="382"/>
    </location>
</feature>
<feature type="domain" description="EGF-like" evidence="7">
    <location>
        <begin position="350"/>
        <end position="383"/>
    </location>
</feature>
<name>A0A9D3YYA2_DREPO</name>
<dbReference type="Proteomes" id="UP000828390">
    <property type="component" value="Unassembled WGS sequence"/>
</dbReference>
<gene>
    <name evidence="8" type="ORF">DPMN_066644</name>
</gene>
<keyword evidence="1 5" id="KW-0732">Signal</keyword>
<comment type="caution">
    <text evidence="8">The sequence shown here is derived from an EMBL/GenBank/DDBJ whole genome shotgun (WGS) entry which is preliminary data.</text>
</comment>
<dbReference type="AlphaFoldDB" id="A0A9D3YYA2"/>
<dbReference type="PANTHER" id="PTHR14949">
    <property type="entry name" value="EGF-LIKE-DOMAIN, MULTIPLE 7, 8"/>
    <property type="match status" value="1"/>
</dbReference>
<evidence type="ECO:0000259" key="7">
    <source>
        <dbReference type="PROSITE" id="PS50026"/>
    </source>
</evidence>
<feature type="disulfide bond" evidence="3">
    <location>
        <begin position="191"/>
        <end position="200"/>
    </location>
</feature>
<proteinExistence type="predicted"/>
<dbReference type="PROSITE" id="PS50022">
    <property type="entry name" value="FA58C_3"/>
    <property type="match status" value="1"/>
</dbReference>
<feature type="chain" id="PRO_5039198930" description="EGF-like domain-containing protein" evidence="5">
    <location>
        <begin position="25"/>
        <end position="728"/>
    </location>
</feature>
<reference evidence="8" key="2">
    <citation type="submission" date="2020-11" db="EMBL/GenBank/DDBJ databases">
        <authorList>
            <person name="McCartney M.A."/>
            <person name="Auch B."/>
            <person name="Kono T."/>
            <person name="Mallez S."/>
            <person name="Becker A."/>
            <person name="Gohl D.M."/>
            <person name="Silverstein K.A.T."/>
            <person name="Koren S."/>
            <person name="Bechman K.B."/>
            <person name="Herman A."/>
            <person name="Abrahante J.E."/>
            <person name="Garbe J."/>
        </authorList>
    </citation>
    <scope>NUCLEOTIDE SEQUENCE</scope>
    <source>
        <strain evidence="8">Duluth1</strain>
        <tissue evidence="8">Whole animal</tissue>
    </source>
</reference>
<dbReference type="SUPFAM" id="SSF49785">
    <property type="entry name" value="Galactose-binding domain-like"/>
    <property type="match status" value="2"/>
</dbReference>
<dbReference type="CDD" id="cd00054">
    <property type="entry name" value="EGF_CA"/>
    <property type="match status" value="2"/>
</dbReference>
<dbReference type="InterPro" id="IPR000742">
    <property type="entry name" value="EGF"/>
</dbReference>
<dbReference type="InterPro" id="IPR000421">
    <property type="entry name" value="FA58C"/>
</dbReference>
<dbReference type="InterPro" id="IPR050969">
    <property type="entry name" value="Dev_Signal_Modulators"/>
</dbReference>